<proteinExistence type="predicted"/>
<dbReference type="AlphaFoldDB" id="A0A383VV81"/>
<keyword evidence="3" id="KW-1185">Reference proteome</keyword>
<sequence>MAFRAITLLLAAVVVVCATSAAAQATPSHFGKPPKRTGCGFRHIELSLPFTPIATDRIFPATPAIKDAPIATSIVRSFYLRPEGKPDGSNIAIATVNAITMQPPTDGNQRVVNAAVNAKFASTADSRYNGWVTGQGVLNYDFAGAAPAVSSDYAITGGSGDFLGAIGTLTSTIVGTQGALVLKLDVPIRQCFNA</sequence>
<keyword evidence="1" id="KW-0732">Signal</keyword>
<feature type="signal peptide" evidence="1">
    <location>
        <begin position="1"/>
        <end position="23"/>
    </location>
</feature>
<organism evidence="2 3">
    <name type="scientific">Tetradesmus obliquus</name>
    <name type="common">Green alga</name>
    <name type="synonym">Acutodesmus obliquus</name>
    <dbReference type="NCBI Taxonomy" id="3088"/>
    <lineage>
        <taxon>Eukaryota</taxon>
        <taxon>Viridiplantae</taxon>
        <taxon>Chlorophyta</taxon>
        <taxon>core chlorophytes</taxon>
        <taxon>Chlorophyceae</taxon>
        <taxon>CS clade</taxon>
        <taxon>Sphaeropleales</taxon>
        <taxon>Scenedesmaceae</taxon>
        <taxon>Tetradesmus</taxon>
    </lineage>
</organism>
<accession>A0A383VV81</accession>
<feature type="chain" id="PRO_5016772711" description="Dirigent protein" evidence="1">
    <location>
        <begin position="24"/>
        <end position="194"/>
    </location>
</feature>
<name>A0A383VV81_TETOB</name>
<dbReference type="EMBL" id="FNXT01000881">
    <property type="protein sequence ID" value="SZX68820.1"/>
    <property type="molecule type" value="Genomic_DNA"/>
</dbReference>
<evidence type="ECO:0000313" key="3">
    <source>
        <dbReference type="Proteomes" id="UP000256970"/>
    </source>
</evidence>
<dbReference type="Proteomes" id="UP000256970">
    <property type="component" value="Unassembled WGS sequence"/>
</dbReference>
<reference evidence="2 3" key="1">
    <citation type="submission" date="2016-10" db="EMBL/GenBank/DDBJ databases">
        <authorList>
            <person name="Cai Z."/>
        </authorList>
    </citation>
    <scope>NUCLEOTIDE SEQUENCE [LARGE SCALE GENOMIC DNA]</scope>
</reference>
<evidence type="ECO:0000313" key="2">
    <source>
        <dbReference type="EMBL" id="SZX68820.1"/>
    </source>
</evidence>
<gene>
    <name evidence="2" type="ORF">BQ4739_LOCUS9138</name>
</gene>
<protein>
    <recommendedName>
        <fullName evidence="4">Dirigent protein</fullName>
    </recommendedName>
</protein>
<evidence type="ECO:0008006" key="4">
    <source>
        <dbReference type="Google" id="ProtNLM"/>
    </source>
</evidence>
<evidence type="ECO:0000256" key="1">
    <source>
        <dbReference type="SAM" id="SignalP"/>
    </source>
</evidence>